<evidence type="ECO:0008006" key="3">
    <source>
        <dbReference type="Google" id="ProtNLM"/>
    </source>
</evidence>
<name>A0LVV9_ACIC1</name>
<dbReference type="AlphaFoldDB" id="A0LVV9"/>
<gene>
    <name evidence="1" type="ordered locus">Acel_1797</name>
</gene>
<dbReference type="InParanoid" id="A0LVV9"/>
<dbReference type="KEGG" id="ace:Acel_1797"/>
<proteinExistence type="predicted"/>
<dbReference type="RefSeq" id="WP_011720632.1">
    <property type="nucleotide sequence ID" value="NC_008578.1"/>
</dbReference>
<dbReference type="eggNOG" id="ENOG5030GNI">
    <property type="taxonomic scope" value="Bacteria"/>
</dbReference>
<dbReference type="Proteomes" id="UP000008221">
    <property type="component" value="Chromosome"/>
</dbReference>
<organism evidence="1 2">
    <name type="scientific">Acidothermus cellulolyticus (strain ATCC 43068 / DSM 8971 / 11B)</name>
    <dbReference type="NCBI Taxonomy" id="351607"/>
    <lineage>
        <taxon>Bacteria</taxon>
        <taxon>Bacillati</taxon>
        <taxon>Actinomycetota</taxon>
        <taxon>Actinomycetes</taxon>
        <taxon>Acidothermales</taxon>
        <taxon>Acidothermaceae</taxon>
        <taxon>Acidothermus</taxon>
    </lineage>
</organism>
<dbReference type="InterPro" id="IPR046646">
    <property type="entry name" value="DUF6758"/>
</dbReference>
<accession>A0LVV9</accession>
<dbReference type="OrthoDB" id="5179979at2"/>
<dbReference type="STRING" id="351607.Acel_1797"/>
<reference evidence="1 2" key="1">
    <citation type="journal article" date="2009" name="Genome Res.">
        <title>Complete genome of the cellulolytic thermophile Acidothermus cellulolyticus 11B provides insights into its ecophysiological and evolutionary adaptations.</title>
        <authorList>
            <person name="Barabote R.D."/>
            <person name="Xie G."/>
            <person name="Leu D.H."/>
            <person name="Normand P."/>
            <person name="Necsulea A."/>
            <person name="Daubin V."/>
            <person name="Medigue C."/>
            <person name="Adney W.S."/>
            <person name="Xu X.C."/>
            <person name="Lapidus A."/>
            <person name="Parales R.E."/>
            <person name="Detter C."/>
            <person name="Pujic P."/>
            <person name="Bruce D."/>
            <person name="Lavire C."/>
            <person name="Challacombe J.F."/>
            <person name="Brettin T.S."/>
            <person name="Berry A.M."/>
        </authorList>
    </citation>
    <scope>NUCLEOTIDE SEQUENCE [LARGE SCALE GENOMIC DNA]</scope>
    <source>
        <strain evidence="2">ATCC 43068 / DSM 8971 / 11B</strain>
    </source>
</reference>
<protein>
    <recommendedName>
        <fullName evidence="3">Phosphotransacetylase</fullName>
    </recommendedName>
</protein>
<dbReference type="EMBL" id="CP000481">
    <property type="protein sequence ID" value="ABK53569.1"/>
    <property type="molecule type" value="Genomic_DNA"/>
</dbReference>
<evidence type="ECO:0000313" key="2">
    <source>
        <dbReference type="Proteomes" id="UP000008221"/>
    </source>
</evidence>
<dbReference type="Pfam" id="PF20544">
    <property type="entry name" value="DUF6758"/>
    <property type="match status" value="1"/>
</dbReference>
<dbReference type="HOGENOM" id="CLU_118602_0_0_11"/>
<evidence type="ECO:0000313" key="1">
    <source>
        <dbReference type="EMBL" id="ABK53569.1"/>
    </source>
</evidence>
<sequence>MRAVPVCPRCGAIVRPPSPWSSTWTCAEHGSVAPLHPAGRPGQDALDHLRRQAARGQLPVWLPWPLPNGWLVSGCTYAGEDRTGAVATVVALSGPGPLGGAAEWFLVAESPGVGLGAWLAGLPGPDPGRGFDAGPPHAKVEAAGHPTPLWGIPGDPGVAAFVGEARAAWLWALLWPASAGVLLLEAHHLVDLVERTDGLDIPHGALAPHLAALAR</sequence>
<keyword evidence="2" id="KW-1185">Reference proteome</keyword>